<dbReference type="AlphaFoldDB" id="A0A2T3JEM8"/>
<dbReference type="Gene3D" id="3.10.180.10">
    <property type="entry name" value="2,3-Dihydroxybiphenyl 1,2-Dioxygenase, domain 1"/>
    <property type="match status" value="1"/>
</dbReference>
<evidence type="ECO:0000259" key="1">
    <source>
        <dbReference type="PROSITE" id="PS51819"/>
    </source>
</evidence>
<dbReference type="Pfam" id="PF00903">
    <property type="entry name" value="Glyoxalase"/>
    <property type="match status" value="1"/>
</dbReference>
<dbReference type="InterPro" id="IPR037523">
    <property type="entry name" value="VOC_core"/>
</dbReference>
<dbReference type="EMBL" id="PYMJ01000015">
    <property type="protein sequence ID" value="PSU47340.1"/>
    <property type="molecule type" value="Genomic_DNA"/>
</dbReference>
<dbReference type="RefSeq" id="WP_107243487.1">
    <property type="nucleotide sequence ID" value="NZ_PYMJ01000015.1"/>
</dbReference>
<dbReference type="SUPFAM" id="SSF54593">
    <property type="entry name" value="Glyoxalase/Bleomycin resistance protein/Dihydroxybiphenyl dioxygenase"/>
    <property type="match status" value="1"/>
</dbReference>
<keyword evidence="3" id="KW-1185">Reference proteome</keyword>
<sequence length="130" mass="14168">MNSQFKQHGAFSWSELMVDEPEKAIAFYKDVIGWDVEEMPMSTGTYYVLKADGQPVGGVMAKPQEASHVPNHWGVYVTVDDVDATLSQVELAGGKAVFAPMDVPGVGRLCSFMDNCGSVLSIISYEDKKS</sequence>
<dbReference type="PROSITE" id="PS51819">
    <property type="entry name" value="VOC"/>
    <property type="match status" value="1"/>
</dbReference>
<comment type="caution">
    <text evidence="2">The sequence shown here is derived from an EMBL/GenBank/DDBJ whole genome shotgun (WGS) entry which is preliminary data.</text>
</comment>
<feature type="domain" description="VOC" evidence="1">
    <location>
        <begin position="10"/>
        <end position="125"/>
    </location>
</feature>
<evidence type="ECO:0000313" key="2">
    <source>
        <dbReference type="EMBL" id="PSU47340.1"/>
    </source>
</evidence>
<dbReference type="CDD" id="cd07247">
    <property type="entry name" value="SgaA_N_like"/>
    <property type="match status" value="1"/>
</dbReference>
<evidence type="ECO:0000313" key="3">
    <source>
        <dbReference type="Proteomes" id="UP000240987"/>
    </source>
</evidence>
<protein>
    <submittedName>
        <fullName evidence="2">VOC family protein</fullName>
    </submittedName>
</protein>
<dbReference type="OrthoDB" id="9793039at2"/>
<dbReference type="InterPro" id="IPR004360">
    <property type="entry name" value="Glyas_Fos-R_dOase_dom"/>
</dbReference>
<dbReference type="Proteomes" id="UP000240987">
    <property type="component" value="Unassembled WGS sequence"/>
</dbReference>
<accession>A0A2T3JEM8</accession>
<dbReference type="InterPro" id="IPR029068">
    <property type="entry name" value="Glyas_Bleomycin-R_OHBP_Dase"/>
</dbReference>
<organism evidence="2 3">
    <name type="scientific">Photobacterium frigidiphilum</name>
    <dbReference type="NCBI Taxonomy" id="264736"/>
    <lineage>
        <taxon>Bacteria</taxon>
        <taxon>Pseudomonadati</taxon>
        <taxon>Pseudomonadota</taxon>
        <taxon>Gammaproteobacteria</taxon>
        <taxon>Vibrionales</taxon>
        <taxon>Vibrionaceae</taxon>
        <taxon>Photobacterium</taxon>
    </lineage>
</organism>
<gene>
    <name evidence="2" type="ORF">C9J12_15185</name>
</gene>
<name>A0A2T3JEM8_9GAMM</name>
<dbReference type="InterPro" id="IPR052164">
    <property type="entry name" value="Anthracycline_SecMetBiosynth"/>
</dbReference>
<dbReference type="PANTHER" id="PTHR33993:SF14">
    <property type="entry name" value="GB|AAF24581.1"/>
    <property type="match status" value="1"/>
</dbReference>
<dbReference type="PANTHER" id="PTHR33993">
    <property type="entry name" value="GLYOXALASE-RELATED"/>
    <property type="match status" value="1"/>
</dbReference>
<reference evidence="2 3" key="1">
    <citation type="submission" date="2018-01" db="EMBL/GenBank/DDBJ databases">
        <title>Whole genome sequencing of Histamine producing bacteria.</title>
        <authorList>
            <person name="Butler K."/>
        </authorList>
    </citation>
    <scope>NUCLEOTIDE SEQUENCE [LARGE SCALE GENOMIC DNA]</scope>
    <source>
        <strain evidence="2 3">JCM 12947</strain>
    </source>
</reference>
<proteinExistence type="predicted"/>